<dbReference type="PROSITE" id="PS51379">
    <property type="entry name" value="4FE4S_FER_2"/>
    <property type="match status" value="2"/>
</dbReference>
<feature type="domain" description="4Fe-4S ferredoxin-type" evidence="1">
    <location>
        <begin position="99"/>
        <end position="128"/>
    </location>
</feature>
<accession>A0A5B9D683</accession>
<evidence type="ECO:0000313" key="2">
    <source>
        <dbReference type="EMBL" id="QEE14604.1"/>
    </source>
</evidence>
<dbReference type="AlphaFoldDB" id="A0A5B9D683"/>
<dbReference type="InterPro" id="IPR017896">
    <property type="entry name" value="4Fe4S_Fe-S-bd"/>
</dbReference>
<dbReference type="Gene3D" id="3.40.50.300">
    <property type="entry name" value="P-loop containing nucleotide triphosphate hydrolases"/>
    <property type="match status" value="1"/>
</dbReference>
<dbReference type="InterPro" id="IPR027417">
    <property type="entry name" value="P-loop_NTPase"/>
</dbReference>
<evidence type="ECO:0000313" key="3">
    <source>
        <dbReference type="Proteomes" id="UP000321408"/>
    </source>
</evidence>
<gene>
    <name evidence="2" type="ORF">DSAG12_00417</name>
</gene>
<dbReference type="InterPro" id="IPR017900">
    <property type="entry name" value="4Fe4S_Fe_S_CS"/>
</dbReference>
<dbReference type="InterPro" id="IPR002586">
    <property type="entry name" value="CobQ/CobB/MinD/ParA_Nub-bd_dom"/>
</dbReference>
<dbReference type="PANTHER" id="PTHR43534:SF1">
    <property type="entry name" value="4FE-4S CLUSTER CONTAINING PARA FAMILY ATPASE PROTEIN"/>
    <property type="match status" value="1"/>
</dbReference>
<proteinExistence type="predicted"/>
<dbReference type="PANTHER" id="PTHR43534">
    <property type="entry name" value="MIND SUPERFAMILY P-LOOP ATPASE CONTAINING AN INSERTED FERREDOXIN DOMAIN"/>
    <property type="match status" value="1"/>
</dbReference>
<dbReference type="PROSITE" id="PS00198">
    <property type="entry name" value="4FE4S_FER_1"/>
    <property type="match status" value="1"/>
</dbReference>
<protein>
    <submittedName>
        <fullName evidence="2">P-loop NTPase</fullName>
    </submittedName>
</protein>
<dbReference type="Gene3D" id="3.30.70.20">
    <property type="match status" value="1"/>
</dbReference>
<dbReference type="KEGG" id="psyt:DSAG12_00417"/>
<reference evidence="2 3" key="2">
    <citation type="journal article" date="2024" name="Int. J. Syst. Evol. Microbiol.">
        <title>Promethearchaeum syntrophicum gen. nov., sp. nov., an anaerobic, obligately syntrophic archaeon, the first isolate of the lineage 'Asgard' archaea, and proposal of the new archaeal phylum Promethearchaeota phyl. nov. and kingdom Promethearchaeati regn. nov.</title>
        <authorList>
            <person name="Imachi H."/>
            <person name="Nobu M.K."/>
            <person name="Kato S."/>
            <person name="Takaki Y."/>
            <person name="Miyazaki M."/>
            <person name="Miyata M."/>
            <person name="Ogawara M."/>
            <person name="Saito Y."/>
            <person name="Sakai S."/>
            <person name="Tahara Y.O."/>
            <person name="Takano Y."/>
            <person name="Tasumi E."/>
            <person name="Uematsu K."/>
            <person name="Yoshimura T."/>
            <person name="Itoh T."/>
            <person name="Ohkuma M."/>
            <person name="Takai K."/>
        </authorList>
    </citation>
    <scope>NUCLEOTIDE SEQUENCE [LARGE SCALE GENOMIC DNA]</scope>
    <source>
        <strain evidence="2 3">MK-D1</strain>
    </source>
</reference>
<dbReference type="GO" id="GO:0043805">
    <property type="term" value="F:indolepyruvate ferredoxin oxidoreductase activity"/>
    <property type="evidence" value="ECO:0007669"/>
    <property type="project" value="UniProtKB-EC"/>
</dbReference>
<dbReference type="Pfam" id="PF01656">
    <property type="entry name" value="CbiA"/>
    <property type="match status" value="1"/>
</dbReference>
<dbReference type="SUPFAM" id="SSF52540">
    <property type="entry name" value="P-loop containing nucleoside triphosphate hydrolases"/>
    <property type="match status" value="1"/>
</dbReference>
<dbReference type="EMBL" id="CP042905">
    <property type="protein sequence ID" value="QEE14604.1"/>
    <property type="molecule type" value="Genomic_DNA"/>
</dbReference>
<dbReference type="SUPFAM" id="SSF54862">
    <property type="entry name" value="4Fe-4S ferredoxins"/>
    <property type="match status" value="1"/>
</dbReference>
<dbReference type="GeneID" id="41328420"/>
<evidence type="ECO:0000259" key="1">
    <source>
        <dbReference type="PROSITE" id="PS51379"/>
    </source>
</evidence>
<sequence>MAYHLGIVSGKGGVGKTSITASIACLLAEEGLPVIAVDTDVDAPNLAILFQAKNNQVQEFHVKTTEKAAFIPEKCVHCKLCIDDAFCHFDALKWDEDNLIPKIDSIVCEGCGACKIFCPESAFEVEPVNSGTINHLKSIYNFDVITGETILGAQTSGKLVTELRKYADEVAKNESKDIMIIDGPPGIGCPVIAMLTGLDYVIVIIEPTTAALHDADRVISVINNFNIPFGIIINKSDMYLEGNKRIKEYLNKNKIELLGEIPLDSEWPYAIAKGIPIIKDHPNGISAQNLKKISKKINVIIKEKEK</sequence>
<keyword evidence="3" id="KW-1185">Reference proteome</keyword>
<name>A0A5B9D683_9ARCH</name>
<dbReference type="RefSeq" id="WP_147661553.1">
    <property type="nucleotide sequence ID" value="NZ_CP042905.2"/>
</dbReference>
<reference evidence="2 3" key="1">
    <citation type="journal article" date="2020" name="Nature">
        <title>Isolation of an archaeon at the prokaryote-eukaryote interface.</title>
        <authorList>
            <person name="Imachi H."/>
            <person name="Nobu M.K."/>
            <person name="Nakahara N."/>
            <person name="Morono Y."/>
            <person name="Ogawara M."/>
            <person name="Takaki Y."/>
            <person name="Takano Y."/>
            <person name="Uematsu K."/>
            <person name="Ikuta T."/>
            <person name="Ito M."/>
            <person name="Matsui Y."/>
            <person name="Miyazaki M."/>
            <person name="Murata K."/>
            <person name="Saito Y."/>
            <person name="Sakai S."/>
            <person name="Song C."/>
            <person name="Tasumi E."/>
            <person name="Yamanaka Y."/>
            <person name="Yamaguchi T."/>
            <person name="Kamagata Y."/>
            <person name="Tamaki H."/>
            <person name="Takai K."/>
        </authorList>
    </citation>
    <scope>NUCLEOTIDE SEQUENCE [LARGE SCALE GENOMIC DNA]</scope>
    <source>
        <strain evidence="2 3">MK-D1</strain>
    </source>
</reference>
<organism evidence="2 3">
    <name type="scientific">Promethearchaeum syntrophicum</name>
    <dbReference type="NCBI Taxonomy" id="2594042"/>
    <lineage>
        <taxon>Archaea</taxon>
        <taxon>Promethearchaeati</taxon>
        <taxon>Promethearchaeota</taxon>
        <taxon>Promethearchaeia</taxon>
        <taxon>Promethearchaeales</taxon>
        <taxon>Promethearchaeaceae</taxon>
        <taxon>Promethearchaeum</taxon>
    </lineage>
</organism>
<dbReference type="Proteomes" id="UP000321408">
    <property type="component" value="Chromosome"/>
</dbReference>
<feature type="domain" description="4Fe-4S ferredoxin-type" evidence="1">
    <location>
        <begin position="66"/>
        <end position="97"/>
    </location>
</feature>
<dbReference type="OrthoDB" id="65817at2157"/>